<dbReference type="KEGG" id="xpo:XPG1_0303"/>
<protein>
    <submittedName>
        <fullName evidence="1">Uncharacterized protein</fullName>
    </submittedName>
</protein>
<evidence type="ECO:0000313" key="2">
    <source>
        <dbReference type="Proteomes" id="UP000032735"/>
    </source>
</evidence>
<keyword evidence="2" id="KW-1185">Reference proteome</keyword>
<accession>A0A068QYB9</accession>
<dbReference type="RefSeq" id="WP_045957487.1">
    <property type="nucleotide sequence ID" value="NZ_FO704551.1"/>
</dbReference>
<proteinExistence type="predicted"/>
<organism evidence="1 2">
    <name type="scientific">Xenorhabdus poinarii G6</name>
    <dbReference type="NCBI Taxonomy" id="1354304"/>
    <lineage>
        <taxon>Bacteria</taxon>
        <taxon>Pseudomonadati</taxon>
        <taxon>Pseudomonadota</taxon>
        <taxon>Gammaproteobacteria</taxon>
        <taxon>Enterobacterales</taxon>
        <taxon>Morganellaceae</taxon>
        <taxon>Xenorhabdus</taxon>
    </lineage>
</organism>
<dbReference type="HOGENOM" id="CLU_2426275_0_0_6"/>
<name>A0A068QYB9_9GAMM</name>
<dbReference type="Proteomes" id="UP000032735">
    <property type="component" value="Chromosome"/>
</dbReference>
<evidence type="ECO:0000313" key="1">
    <source>
        <dbReference type="EMBL" id="CDG19958.1"/>
    </source>
</evidence>
<reference evidence="1 2" key="1">
    <citation type="submission" date="2013-07" db="EMBL/GenBank/DDBJ databases">
        <authorList>
            <person name="Genoscope - CEA"/>
        </authorList>
    </citation>
    <scope>NUCLEOTIDE SEQUENCE [LARGE SCALE GENOMIC DNA]</scope>
    <source>
        <strain evidence="1 2">G6</strain>
    </source>
</reference>
<dbReference type="AlphaFoldDB" id="A0A068QYB9"/>
<gene>
    <name evidence="1" type="ORF">XPG1_0303</name>
</gene>
<dbReference type="STRING" id="1354304.XPG1_0303"/>
<dbReference type="EMBL" id="FO704551">
    <property type="protein sequence ID" value="CDG19958.1"/>
    <property type="molecule type" value="Genomic_DNA"/>
</dbReference>
<dbReference type="OrthoDB" id="6446045at2"/>
<sequence length="93" mass="10986">MHPTTISHTYVEIKKFIRHGREYTEYTYLGDLQIDMSFSEFVKRSKSGPEPSEVLKYIMAHYDEERLTEEFQKMPGGNRYLAALTRQVHKEVA</sequence>